<sequence length="430" mass="48399">MEGFADFLANPLVYLSMPVISAIVGYGTNVVAIYMMFHPLEFVGVYKPILGWQGIIPRRAAKMAGISVDTITEKLIDQKEIFERLDPERIAEELEGPLNNMVEDITNQVMREHQPTLWESLPNVVKNQIYKRINREMPEIVAEIMAELKTNIEQMYDLKDMVITNLTRDKALLNTIFQEVGYAEFKFIARSGIYFGGLFGVVQMIVWLFFQEWWLLPAFGLAVGYATNWLALQMIFNPKEVFRIGPFNIQGLFMKRQEEVAADYGRLVSQEIITPANIIEAVLKGPYSDKVFAMIGRHVQKAIDDQTSIAKPFVTFTVGTQNYIRMKNSAVARIIDNMPDALKHVEAYADDALDLQNTLMTRLQALSPEEFEGMLRPAFEQDEWILIAVGAALGFMVGVFQLVVLFGDEMGITGGGGQAAVMLLQSTGLV</sequence>
<keyword evidence="4 6" id="KW-1133">Transmembrane helix</keyword>
<reference evidence="7 8" key="1">
    <citation type="submission" date="2023-09" db="EMBL/GenBank/DDBJ databases">
        <authorList>
            <person name="Rey-Velasco X."/>
        </authorList>
    </citation>
    <scope>NUCLEOTIDE SEQUENCE [LARGE SCALE GENOMIC DNA]</scope>
    <source>
        <strain evidence="7 8">P385</strain>
    </source>
</reference>
<dbReference type="Pfam" id="PF04286">
    <property type="entry name" value="DUF445"/>
    <property type="match status" value="1"/>
</dbReference>
<evidence type="ECO:0000256" key="5">
    <source>
        <dbReference type="ARBA" id="ARBA00023136"/>
    </source>
</evidence>
<evidence type="ECO:0000313" key="8">
    <source>
        <dbReference type="Proteomes" id="UP001259982"/>
    </source>
</evidence>
<evidence type="ECO:0000256" key="1">
    <source>
        <dbReference type="ARBA" id="ARBA00004308"/>
    </source>
</evidence>
<gene>
    <name evidence="7" type="ORF">RM531_01770</name>
</gene>
<comment type="caution">
    <text evidence="7">The sequence shown here is derived from an EMBL/GenBank/DDBJ whole genome shotgun (WGS) entry which is preliminary data.</text>
</comment>
<keyword evidence="5 6" id="KW-0472">Membrane</keyword>
<comment type="subcellular location">
    <subcellularLocation>
        <location evidence="1">Endomembrane system</location>
    </subcellularLocation>
</comment>
<feature type="transmembrane region" description="Helical" evidence="6">
    <location>
        <begin position="192"/>
        <end position="210"/>
    </location>
</feature>
<proteinExistence type="inferred from homology"/>
<keyword evidence="3 6" id="KW-0812">Transmembrane</keyword>
<dbReference type="RefSeq" id="WP_311656834.1">
    <property type="nucleotide sequence ID" value="NZ_JAVRHY010000001.1"/>
</dbReference>
<dbReference type="EMBL" id="JAVRHY010000001">
    <property type="protein sequence ID" value="MDT0617195.1"/>
    <property type="molecule type" value="Genomic_DNA"/>
</dbReference>
<accession>A0ABU3B547</accession>
<feature type="transmembrane region" description="Helical" evidence="6">
    <location>
        <begin position="12"/>
        <end position="37"/>
    </location>
</feature>
<keyword evidence="8" id="KW-1185">Reference proteome</keyword>
<dbReference type="InterPro" id="IPR007383">
    <property type="entry name" value="DUF445"/>
</dbReference>
<evidence type="ECO:0000256" key="3">
    <source>
        <dbReference type="ARBA" id="ARBA00022692"/>
    </source>
</evidence>
<evidence type="ECO:0000256" key="2">
    <source>
        <dbReference type="ARBA" id="ARBA00008053"/>
    </source>
</evidence>
<dbReference type="PANTHER" id="PTHR35791">
    <property type="entry name" value="UPF0754 MEMBRANE PROTEIN YHEB"/>
    <property type="match status" value="1"/>
</dbReference>
<feature type="transmembrane region" description="Helical" evidence="6">
    <location>
        <begin position="384"/>
        <end position="406"/>
    </location>
</feature>
<protein>
    <submittedName>
        <fullName evidence="7">DUF445 family protein</fullName>
    </submittedName>
</protein>
<dbReference type="Proteomes" id="UP001259982">
    <property type="component" value="Unassembled WGS sequence"/>
</dbReference>
<evidence type="ECO:0000256" key="6">
    <source>
        <dbReference type="SAM" id="Phobius"/>
    </source>
</evidence>
<dbReference type="PANTHER" id="PTHR35791:SF1">
    <property type="entry name" value="UPF0754 MEMBRANE PROTEIN YHEB"/>
    <property type="match status" value="1"/>
</dbReference>
<organism evidence="7 8">
    <name type="scientific">Spectribacter acetivorans</name>
    <dbReference type="NCBI Taxonomy" id="3075603"/>
    <lineage>
        <taxon>Bacteria</taxon>
        <taxon>Pseudomonadati</taxon>
        <taxon>Pseudomonadota</taxon>
        <taxon>Gammaproteobacteria</taxon>
        <taxon>Salinisphaerales</taxon>
        <taxon>Salinisphaeraceae</taxon>
        <taxon>Spectribacter</taxon>
    </lineage>
</organism>
<feature type="transmembrane region" description="Helical" evidence="6">
    <location>
        <begin position="216"/>
        <end position="236"/>
    </location>
</feature>
<comment type="similarity">
    <text evidence="2">Belongs to the UPF0754 family.</text>
</comment>
<evidence type="ECO:0000313" key="7">
    <source>
        <dbReference type="EMBL" id="MDT0617195.1"/>
    </source>
</evidence>
<evidence type="ECO:0000256" key="4">
    <source>
        <dbReference type="ARBA" id="ARBA00022989"/>
    </source>
</evidence>
<name>A0ABU3B547_9GAMM</name>